<protein>
    <submittedName>
        <fullName evidence="6">LysR family transcriptional regulator</fullName>
    </submittedName>
</protein>
<dbReference type="Proteomes" id="UP000054837">
    <property type="component" value="Unassembled WGS sequence"/>
</dbReference>
<evidence type="ECO:0000256" key="1">
    <source>
        <dbReference type="ARBA" id="ARBA00009437"/>
    </source>
</evidence>
<comment type="similarity">
    <text evidence="1">Belongs to the LysR transcriptional regulatory family.</text>
</comment>
<dbReference type="OrthoDB" id="3636008at2"/>
<dbReference type="InterPro" id="IPR005119">
    <property type="entry name" value="LysR_subst-bd"/>
</dbReference>
<feature type="domain" description="HTH lysR-type" evidence="5">
    <location>
        <begin position="6"/>
        <end position="63"/>
    </location>
</feature>
<dbReference type="RefSeq" id="WP_058890298.1">
    <property type="nucleotide sequence ID" value="NZ_LQBL01000005.1"/>
</dbReference>
<dbReference type="InterPro" id="IPR036390">
    <property type="entry name" value="WH_DNA-bd_sf"/>
</dbReference>
<dbReference type="Gene3D" id="3.40.190.10">
    <property type="entry name" value="Periplasmic binding protein-like II"/>
    <property type="match status" value="2"/>
</dbReference>
<dbReference type="PANTHER" id="PTHR30346">
    <property type="entry name" value="TRANSCRIPTIONAL DUAL REGULATOR HCAR-RELATED"/>
    <property type="match status" value="1"/>
</dbReference>
<dbReference type="STRING" id="767452.AVL62_13665"/>
<dbReference type="PROSITE" id="PS50931">
    <property type="entry name" value="HTH_LYSR"/>
    <property type="match status" value="1"/>
</dbReference>
<evidence type="ECO:0000256" key="2">
    <source>
        <dbReference type="ARBA" id="ARBA00023015"/>
    </source>
</evidence>
<dbReference type="PRINTS" id="PR00039">
    <property type="entry name" value="HTHLYSR"/>
</dbReference>
<evidence type="ECO:0000256" key="3">
    <source>
        <dbReference type="ARBA" id="ARBA00023125"/>
    </source>
</evidence>
<evidence type="ECO:0000256" key="4">
    <source>
        <dbReference type="ARBA" id="ARBA00023163"/>
    </source>
</evidence>
<organism evidence="6 7">
    <name type="scientific">Serinicoccus chungangensis</name>
    <dbReference type="NCBI Taxonomy" id="767452"/>
    <lineage>
        <taxon>Bacteria</taxon>
        <taxon>Bacillati</taxon>
        <taxon>Actinomycetota</taxon>
        <taxon>Actinomycetes</taxon>
        <taxon>Micrococcales</taxon>
        <taxon>Ornithinimicrobiaceae</taxon>
        <taxon>Serinicoccus</taxon>
    </lineage>
</organism>
<sequence>MAQPEVSLRDLRSFLAVVEEGTFTDAAIALGTTQASVSRHVGALERTLGMRLLQRGGRVVTVTTAGRRVLRHARASVEEARAVVRAAHDEGREVRVGYAWAALGAHTATVQREWARRHPGSELTFVNTTTRFAGLNEGTVDLAVVRRDPGVSQIATAALGRESRMAALPAEHELAGRRSLRMDDFADRTVALDTATGTTTTDLWHPDRAPGSWREVRGTDEWLTVIAAGRAVGLTSQATAAQYSRRGVVFRPVRDAPPVEVLLIWWREDPPSVLEELLALVREAYAG</sequence>
<dbReference type="EMBL" id="LQBL01000005">
    <property type="protein sequence ID" value="KUG57463.1"/>
    <property type="molecule type" value="Genomic_DNA"/>
</dbReference>
<reference evidence="6 7" key="1">
    <citation type="submission" date="2015-12" db="EMBL/GenBank/DDBJ databases">
        <title>Serinicoccus chungangenesis strain CD08_5 genome sequencing and assembly.</title>
        <authorList>
            <person name="Chander A.M."/>
            <person name="Kaur G."/>
            <person name="Nair G.R."/>
            <person name="Dhawan D.K."/>
            <person name="Kochhar R.K."/>
            <person name="Mayilraj S."/>
            <person name="Bhadada S.K."/>
        </authorList>
    </citation>
    <scope>NUCLEOTIDE SEQUENCE [LARGE SCALE GENOMIC DNA]</scope>
    <source>
        <strain evidence="6 7">CD08_5</strain>
    </source>
</reference>
<keyword evidence="3" id="KW-0238">DNA-binding</keyword>
<keyword evidence="7" id="KW-1185">Reference proteome</keyword>
<dbReference type="PANTHER" id="PTHR30346:SF0">
    <property type="entry name" value="HCA OPERON TRANSCRIPTIONAL ACTIVATOR HCAR"/>
    <property type="match status" value="1"/>
</dbReference>
<dbReference type="SUPFAM" id="SSF53850">
    <property type="entry name" value="Periplasmic binding protein-like II"/>
    <property type="match status" value="1"/>
</dbReference>
<dbReference type="AlphaFoldDB" id="A0A0W8IC03"/>
<evidence type="ECO:0000313" key="7">
    <source>
        <dbReference type="Proteomes" id="UP000054837"/>
    </source>
</evidence>
<dbReference type="GO" id="GO:0003700">
    <property type="term" value="F:DNA-binding transcription factor activity"/>
    <property type="evidence" value="ECO:0007669"/>
    <property type="project" value="InterPro"/>
</dbReference>
<dbReference type="GO" id="GO:0032993">
    <property type="term" value="C:protein-DNA complex"/>
    <property type="evidence" value="ECO:0007669"/>
    <property type="project" value="TreeGrafter"/>
</dbReference>
<dbReference type="Gene3D" id="1.10.10.10">
    <property type="entry name" value="Winged helix-like DNA-binding domain superfamily/Winged helix DNA-binding domain"/>
    <property type="match status" value="1"/>
</dbReference>
<evidence type="ECO:0000313" key="6">
    <source>
        <dbReference type="EMBL" id="KUG57463.1"/>
    </source>
</evidence>
<dbReference type="Pfam" id="PF03466">
    <property type="entry name" value="LysR_substrate"/>
    <property type="match status" value="1"/>
</dbReference>
<dbReference type="FunFam" id="1.10.10.10:FF:000001">
    <property type="entry name" value="LysR family transcriptional regulator"/>
    <property type="match status" value="1"/>
</dbReference>
<dbReference type="InterPro" id="IPR036388">
    <property type="entry name" value="WH-like_DNA-bd_sf"/>
</dbReference>
<dbReference type="SUPFAM" id="SSF46785">
    <property type="entry name" value="Winged helix' DNA-binding domain"/>
    <property type="match status" value="1"/>
</dbReference>
<keyword evidence="2" id="KW-0805">Transcription regulation</keyword>
<dbReference type="GO" id="GO:0003677">
    <property type="term" value="F:DNA binding"/>
    <property type="evidence" value="ECO:0007669"/>
    <property type="project" value="UniProtKB-KW"/>
</dbReference>
<gene>
    <name evidence="6" type="ORF">AVL62_13665</name>
</gene>
<proteinExistence type="inferred from homology"/>
<keyword evidence="4" id="KW-0804">Transcription</keyword>
<evidence type="ECO:0000259" key="5">
    <source>
        <dbReference type="PROSITE" id="PS50931"/>
    </source>
</evidence>
<name>A0A0W8IC03_9MICO</name>
<dbReference type="Pfam" id="PF00126">
    <property type="entry name" value="HTH_1"/>
    <property type="match status" value="1"/>
</dbReference>
<dbReference type="InterPro" id="IPR000847">
    <property type="entry name" value="LysR_HTH_N"/>
</dbReference>
<accession>A0A0W8IC03</accession>
<comment type="caution">
    <text evidence="6">The sequence shown here is derived from an EMBL/GenBank/DDBJ whole genome shotgun (WGS) entry which is preliminary data.</text>
</comment>